<comment type="subunit">
    <text evidence="13">F-type ATPases have 2 components, F(1) - the catalytic core - and F(0) - the membrane proton channel. F(1) has five subunits: alpha(3), beta(3), gamma(1), delta(1), epsilon(1). F(0) has three main subunits: a(1), b(2) and c(10-14). The alpha and beta chains form an alternating ring which encloses part of the gamma chain. F(1) is attached to F(0) by a central stalk formed by the gamma and epsilon chains, while a peripheral stalk is formed by the delta and b chains.</text>
</comment>
<evidence type="ECO:0000256" key="3">
    <source>
        <dbReference type="ARBA" id="ARBA00022547"/>
    </source>
</evidence>
<protein>
    <recommendedName>
        <fullName evidence="13">ATP synthase subunit b</fullName>
    </recommendedName>
    <alternativeName>
        <fullName evidence="13">ATP synthase F(0) sector subunit b</fullName>
    </alternativeName>
    <alternativeName>
        <fullName evidence="13">ATPase subunit I</fullName>
    </alternativeName>
    <alternativeName>
        <fullName evidence="13">F-type ATPase subunit b</fullName>
        <shortName evidence="13">F-ATPase subunit b</shortName>
    </alternativeName>
</protein>
<evidence type="ECO:0000256" key="13">
    <source>
        <dbReference type="HAMAP-Rule" id="MF_01398"/>
    </source>
</evidence>
<keyword evidence="2 13" id="KW-0813">Transport</keyword>
<accession>F9Y7I0</accession>
<keyword evidence="13" id="KW-0997">Cell inner membrane</keyword>
<comment type="subcellular location">
    <subcellularLocation>
        <location evidence="13">Cell inner membrane</location>
        <topology evidence="13">Single-pass membrane protein</topology>
    </subcellularLocation>
    <subcellularLocation>
        <location evidence="12">Endomembrane system</location>
        <topology evidence="12">Single-pass membrane protein</topology>
    </subcellularLocation>
</comment>
<dbReference type="OrthoDB" id="9805716at2"/>
<evidence type="ECO:0000256" key="4">
    <source>
        <dbReference type="ARBA" id="ARBA00022692"/>
    </source>
</evidence>
<dbReference type="GO" id="GO:0016787">
    <property type="term" value="F:hydrolase activity"/>
    <property type="evidence" value="ECO:0007669"/>
    <property type="project" value="UniProtKB-KW"/>
</dbReference>
<comment type="similarity">
    <text evidence="1 13 14">Belongs to the ATPase B chain family.</text>
</comment>
<keyword evidence="15" id="KW-0378">Hydrolase</keyword>
<dbReference type="Gene3D" id="6.10.250.1580">
    <property type="match status" value="1"/>
</dbReference>
<dbReference type="HAMAP" id="MF_01398">
    <property type="entry name" value="ATP_synth_b_bprime"/>
    <property type="match status" value="1"/>
</dbReference>
<dbReference type="PANTHER" id="PTHR33445">
    <property type="entry name" value="ATP SYNTHASE SUBUNIT B', CHLOROPLASTIC"/>
    <property type="match status" value="1"/>
</dbReference>
<evidence type="ECO:0000256" key="7">
    <source>
        <dbReference type="ARBA" id="ARBA00023065"/>
    </source>
</evidence>
<evidence type="ECO:0000256" key="8">
    <source>
        <dbReference type="ARBA" id="ARBA00023136"/>
    </source>
</evidence>
<evidence type="ECO:0000256" key="6">
    <source>
        <dbReference type="ARBA" id="ARBA00022989"/>
    </source>
</evidence>
<dbReference type="GO" id="GO:0045259">
    <property type="term" value="C:proton-transporting ATP synthase complex"/>
    <property type="evidence" value="ECO:0007669"/>
    <property type="project" value="UniProtKB-KW"/>
</dbReference>
<dbReference type="InterPro" id="IPR050059">
    <property type="entry name" value="ATP_synthase_B_chain"/>
</dbReference>
<sequence>MQAEPLENAMDNPAVEAAMPQLNTAYYGNLIFWTLLGLVAIYFILSRIALPRIGSVLAERAGTVGNDLSAAEELNQKARSAEAAYQQALSDARVEAGRIVEQTRATIDTELKAELAKADAQISVKVAESEKVLGEIRDQAVASITSVAKETVGDVVALFGVAAEDDALSAAVDAKMKG</sequence>
<evidence type="ECO:0000256" key="2">
    <source>
        <dbReference type="ARBA" id="ARBA00022448"/>
    </source>
</evidence>
<dbReference type="Proteomes" id="UP000000692">
    <property type="component" value="Chromosome"/>
</dbReference>
<keyword evidence="5 13" id="KW-0375">Hydrogen ion transport</keyword>
<dbReference type="PATRIC" id="fig|759362.5.peg.2535"/>
<keyword evidence="8 13" id="KW-0472">Membrane</keyword>
<evidence type="ECO:0000256" key="11">
    <source>
        <dbReference type="ARBA" id="ARBA00025614"/>
    </source>
</evidence>
<dbReference type="NCBIfam" id="NF009988">
    <property type="entry name" value="PRK13454.1"/>
    <property type="match status" value="1"/>
</dbReference>
<dbReference type="EMBL" id="CP002018">
    <property type="protein sequence ID" value="AEM42276.1"/>
    <property type="molecule type" value="Genomic_DNA"/>
</dbReference>
<evidence type="ECO:0000256" key="14">
    <source>
        <dbReference type="RuleBase" id="RU003848"/>
    </source>
</evidence>
<dbReference type="GO" id="GO:0012505">
    <property type="term" value="C:endomembrane system"/>
    <property type="evidence" value="ECO:0007669"/>
    <property type="project" value="UniProtKB-SubCell"/>
</dbReference>
<dbReference type="CDD" id="cd06503">
    <property type="entry name" value="ATP-synt_Fo_b"/>
    <property type="match status" value="1"/>
</dbReference>
<comment type="function">
    <text evidence="11">Component of the F(0) channel, it forms part of the peripheral stalk, linking F(1) to F(0). The b'-subunit is a diverged and duplicated form of b found in plants and photosynthetic bacteria.</text>
</comment>
<evidence type="ECO:0000256" key="9">
    <source>
        <dbReference type="ARBA" id="ARBA00023310"/>
    </source>
</evidence>
<evidence type="ECO:0000313" key="16">
    <source>
        <dbReference type="Proteomes" id="UP000000692"/>
    </source>
</evidence>
<evidence type="ECO:0000313" key="15">
    <source>
        <dbReference type="EMBL" id="AEM42276.1"/>
    </source>
</evidence>
<dbReference type="InterPro" id="IPR002146">
    <property type="entry name" value="ATP_synth_b/b'su_bac/chlpt"/>
</dbReference>
<gene>
    <name evidence="15" type="primary">atpX</name>
    <name evidence="13" type="synonym">atpF</name>
    <name evidence="15" type="ordered locus">KVU_2437</name>
</gene>
<proteinExistence type="inferred from homology"/>
<keyword evidence="3 13" id="KW-0138">CF(0)</keyword>
<dbReference type="GO" id="GO:0046961">
    <property type="term" value="F:proton-transporting ATPase activity, rotational mechanism"/>
    <property type="evidence" value="ECO:0007669"/>
    <property type="project" value="TreeGrafter"/>
</dbReference>
<feature type="transmembrane region" description="Helical" evidence="13">
    <location>
        <begin position="26"/>
        <end position="45"/>
    </location>
</feature>
<evidence type="ECO:0000256" key="1">
    <source>
        <dbReference type="ARBA" id="ARBA00005513"/>
    </source>
</evidence>
<keyword evidence="4 13" id="KW-0812">Transmembrane</keyword>
<reference evidence="15 16" key="1">
    <citation type="journal article" date="2011" name="J. Bacteriol.">
        <title>Complete genome sequence of the industrial strain Ketogulonicigenium vulgare WSH-001.</title>
        <authorList>
            <person name="Liu L."/>
            <person name="Li Y."/>
            <person name="Zhang J."/>
            <person name="Zhou Z."/>
            <person name="Liu J."/>
            <person name="Li X."/>
            <person name="Zhou J."/>
            <person name="Du G."/>
            <person name="Wang L."/>
            <person name="Chen J."/>
        </authorList>
    </citation>
    <scope>NUCLEOTIDE SEQUENCE [LARGE SCALE GENOMIC DNA]</scope>
    <source>
        <strain evidence="15 16">WSH-001</strain>
    </source>
</reference>
<dbReference type="HOGENOM" id="CLU_079215_1_0_5"/>
<dbReference type="GO" id="GO:0005886">
    <property type="term" value="C:plasma membrane"/>
    <property type="evidence" value="ECO:0007669"/>
    <property type="project" value="UniProtKB-SubCell"/>
</dbReference>
<dbReference type="GO" id="GO:0046933">
    <property type="term" value="F:proton-transporting ATP synthase activity, rotational mechanism"/>
    <property type="evidence" value="ECO:0007669"/>
    <property type="project" value="UniProtKB-UniRule"/>
</dbReference>
<organism evidence="15 16">
    <name type="scientific">Ketogulonicigenium vulgare (strain WSH-001)</name>
    <dbReference type="NCBI Taxonomy" id="759362"/>
    <lineage>
        <taxon>Bacteria</taxon>
        <taxon>Pseudomonadati</taxon>
        <taxon>Pseudomonadota</taxon>
        <taxon>Alphaproteobacteria</taxon>
        <taxon>Rhodobacterales</taxon>
        <taxon>Roseobacteraceae</taxon>
        <taxon>Ketogulonicigenium</taxon>
    </lineage>
</organism>
<comment type="function">
    <text evidence="10 13">F(1)F(0) ATP synthase produces ATP from ADP in the presence of a proton or sodium gradient. F-type ATPases consist of two structural domains, F(1) containing the extramembraneous catalytic core and F(0) containing the membrane proton channel, linked together by a central stalk and a peripheral stalk. During catalysis, ATP synthesis in the catalytic domain of F(1) is coupled via a rotary mechanism of the central stalk subunits to proton translocation.</text>
</comment>
<evidence type="ECO:0000256" key="10">
    <source>
        <dbReference type="ARBA" id="ARBA00025198"/>
    </source>
</evidence>
<keyword evidence="13" id="KW-1003">Cell membrane</keyword>
<evidence type="ECO:0000256" key="5">
    <source>
        <dbReference type="ARBA" id="ARBA00022781"/>
    </source>
</evidence>
<keyword evidence="16" id="KW-1185">Reference proteome</keyword>
<dbReference type="PANTHER" id="PTHR33445:SF1">
    <property type="entry name" value="ATP SYNTHASE SUBUNIT B"/>
    <property type="match status" value="1"/>
</dbReference>
<evidence type="ECO:0000256" key="12">
    <source>
        <dbReference type="ARBA" id="ARBA00037847"/>
    </source>
</evidence>
<keyword evidence="6 13" id="KW-1133">Transmembrane helix</keyword>
<dbReference type="eggNOG" id="COG0711">
    <property type="taxonomic scope" value="Bacteria"/>
</dbReference>
<keyword evidence="7 13" id="KW-0406">Ion transport</keyword>
<dbReference type="AlphaFoldDB" id="F9Y7I0"/>
<dbReference type="KEGG" id="kvl:KVU_2437"/>
<dbReference type="Pfam" id="PF00430">
    <property type="entry name" value="ATP-synt_B"/>
    <property type="match status" value="1"/>
</dbReference>
<keyword evidence="9 13" id="KW-0066">ATP synthesis</keyword>
<name>F9Y7I0_KETVW</name>